<dbReference type="SUPFAM" id="SSF48403">
    <property type="entry name" value="Ankyrin repeat"/>
    <property type="match status" value="1"/>
</dbReference>
<dbReference type="PROSITE" id="PS50088">
    <property type="entry name" value="ANK_REPEAT"/>
    <property type="match status" value="1"/>
</dbReference>
<dbReference type="PANTHER" id="PTHR24173">
    <property type="entry name" value="ANKYRIN REPEAT CONTAINING"/>
    <property type="match status" value="1"/>
</dbReference>
<protein>
    <submittedName>
        <fullName evidence="4">Ankyrin</fullName>
    </submittedName>
</protein>
<dbReference type="AlphaFoldDB" id="A0A6G1IL04"/>
<evidence type="ECO:0000313" key="5">
    <source>
        <dbReference type="Proteomes" id="UP000799291"/>
    </source>
</evidence>
<proteinExistence type="predicted"/>
<dbReference type="InterPro" id="IPR036770">
    <property type="entry name" value="Ankyrin_rpt-contain_sf"/>
</dbReference>
<feature type="non-terminal residue" evidence="4">
    <location>
        <position position="1"/>
    </location>
</feature>
<reference evidence="4" key="1">
    <citation type="journal article" date="2020" name="Stud. Mycol.">
        <title>101 Dothideomycetes genomes: a test case for predicting lifestyles and emergence of pathogens.</title>
        <authorList>
            <person name="Haridas S."/>
            <person name="Albert R."/>
            <person name="Binder M."/>
            <person name="Bloem J."/>
            <person name="Labutti K."/>
            <person name="Salamov A."/>
            <person name="Andreopoulos B."/>
            <person name="Baker S."/>
            <person name="Barry K."/>
            <person name="Bills G."/>
            <person name="Bluhm B."/>
            <person name="Cannon C."/>
            <person name="Castanera R."/>
            <person name="Culley D."/>
            <person name="Daum C."/>
            <person name="Ezra D."/>
            <person name="Gonzalez J."/>
            <person name="Henrissat B."/>
            <person name="Kuo A."/>
            <person name="Liang C."/>
            <person name="Lipzen A."/>
            <person name="Lutzoni F."/>
            <person name="Magnuson J."/>
            <person name="Mondo S."/>
            <person name="Nolan M."/>
            <person name="Ohm R."/>
            <person name="Pangilinan J."/>
            <person name="Park H.-J."/>
            <person name="Ramirez L."/>
            <person name="Alfaro M."/>
            <person name="Sun H."/>
            <person name="Tritt A."/>
            <person name="Yoshinaga Y."/>
            <person name="Zwiers L.-H."/>
            <person name="Turgeon B."/>
            <person name="Goodwin S."/>
            <person name="Spatafora J."/>
            <person name="Crous P."/>
            <person name="Grigoriev I."/>
        </authorList>
    </citation>
    <scope>NUCLEOTIDE SEQUENCE</scope>
    <source>
        <strain evidence="4">CBS 122367</strain>
    </source>
</reference>
<name>A0A6G1IL04_9PLEO</name>
<evidence type="ECO:0000313" key="4">
    <source>
        <dbReference type="EMBL" id="KAF2678670.1"/>
    </source>
</evidence>
<dbReference type="Proteomes" id="UP000799291">
    <property type="component" value="Unassembled WGS sequence"/>
</dbReference>
<gene>
    <name evidence="4" type="ORF">K458DRAFT_316470</name>
</gene>
<dbReference type="SMART" id="SM00248">
    <property type="entry name" value="ANK"/>
    <property type="match status" value="3"/>
</dbReference>
<dbReference type="EMBL" id="MU005610">
    <property type="protein sequence ID" value="KAF2678670.1"/>
    <property type="molecule type" value="Genomic_DNA"/>
</dbReference>
<dbReference type="PRINTS" id="PR01415">
    <property type="entry name" value="ANKYRIN"/>
</dbReference>
<keyword evidence="2 3" id="KW-0040">ANK repeat</keyword>
<organism evidence="4 5">
    <name type="scientific">Lentithecium fluviatile CBS 122367</name>
    <dbReference type="NCBI Taxonomy" id="1168545"/>
    <lineage>
        <taxon>Eukaryota</taxon>
        <taxon>Fungi</taxon>
        <taxon>Dikarya</taxon>
        <taxon>Ascomycota</taxon>
        <taxon>Pezizomycotina</taxon>
        <taxon>Dothideomycetes</taxon>
        <taxon>Pleosporomycetidae</taxon>
        <taxon>Pleosporales</taxon>
        <taxon>Massarineae</taxon>
        <taxon>Lentitheciaceae</taxon>
        <taxon>Lentithecium</taxon>
    </lineage>
</organism>
<evidence type="ECO:0000256" key="3">
    <source>
        <dbReference type="PROSITE-ProRule" id="PRU00023"/>
    </source>
</evidence>
<dbReference type="PANTHER" id="PTHR24173:SF74">
    <property type="entry name" value="ANKYRIN REPEAT DOMAIN-CONTAINING PROTEIN 16"/>
    <property type="match status" value="1"/>
</dbReference>
<evidence type="ECO:0000256" key="2">
    <source>
        <dbReference type="ARBA" id="ARBA00023043"/>
    </source>
</evidence>
<dbReference type="Gene3D" id="1.25.40.20">
    <property type="entry name" value="Ankyrin repeat-containing domain"/>
    <property type="match status" value="1"/>
</dbReference>
<accession>A0A6G1IL04</accession>
<dbReference type="Pfam" id="PF12796">
    <property type="entry name" value="Ank_2"/>
    <property type="match status" value="1"/>
</dbReference>
<sequence length="100" mass="11001">VPPDKQDIWGTTPLWHAAAQGHTDTVRVLLATNAVDVNATSVSKRTPLFWPAASSYVEVVKLLLSHGVQQNYYDVDGRSPLMIARLYGQTKVVDILASRI</sequence>
<dbReference type="OrthoDB" id="3792737at2759"/>
<evidence type="ECO:0000256" key="1">
    <source>
        <dbReference type="ARBA" id="ARBA00022737"/>
    </source>
</evidence>
<keyword evidence="5" id="KW-1185">Reference proteome</keyword>
<feature type="repeat" description="ANK" evidence="3">
    <location>
        <begin position="43"/>
        <end position="75"/>
    </location>
</feature>
<keyword evidence="1" id="KW-0677">Repeat</keyword>
<dbReference type="InterPro" id="IPR002110">
    <property type="entry name" value="Ankyrin_rpt"/>
</dbReference>